<dbReference type="CDD" id="cd19152">
    <property type="entry name" value="AKR_AKR15A"/>
    <property type="match status" value="1"/>
</dbReference>
<accession>A0A1C5K2N1</accession>
<name>A0A1C5K2N1_9ACTN</name>
<dbReference type="GO" id="GO:0005829">
    <property type="term" value="C:cytosol"/>
    <property type="evidence" value="ECO:0007669"/>
    <property type="project" value="TreeGrafter"/>
</dbReference>
<dbReference type="RefSeq" id="WP_089015370.1">
    <property type="nucleotide sequence ID" value="NZ_LT607754.1"/>
</dbReference>
<evidence type="ECO:0000259" key="1">
    <source>
        <dbReference type="Pfam" id="PF00248"/>
    </source>
</evidence>
<evidence type="ECO:0000313" key="2">
    <source>
        <dbReference type="EMBL" id="SCG76998.1"/>
    </source>
</evidence>
<dbReference type="Proteomes" id="UP000198221">
    <property type="component" value="Chromosome I"/>
</dbReference>
<dbReference type="PANTHER" id="PTHR42686:SF1">
    <property type="entry name" value="GH17980P-RELATED"/>
    <property type="match status" value="1"/>
</dbReference>
<organism evidence="2 3">
    <name type="scientific">Micromonospora inositola</name>
    <dbReference type="NCBI Taxonomy" id="47865"/>
    <lineage>
        <taxon>Bacteria</taxon>
        <taxon>Bacillati</taxon>
        <taxon>Actinomycetota</taxon>
        <taxon>Actinomycetes</taxon>
        <taxon>Micromonosporales</taxon>
        <taxon>Micromonosporaceae</taxon>
        <taxon>Micromonospora</taxon>
    </lineage>
</organism>
<dbReference type="Pfam" id="PF00248">
    <property type="entry name" value="Aldo_ket_red"/>
    <property type="match status" value="1"/>
</dbReference>
<reference evidence="3" key="1">
    <citation type="submission" date="2016-06" db="EMBL/GenBank/DDBJ databases">
        <authorList>
            <person name="Varghese N."/>
            <person name="Submissions Spin"/>
        </authorList>
    </citation>
    <scope>NUCLEOTIDE SEQUENCE [LARGE SCALE GENOMIC DNA]</scope>
    <source>
        <strain evidence="3">DSM 43819</strain>
    </source>
</reference>
<dbReference type="PANTHER" id="PTHR42686">
    <property type="entry name" value="GH17980P-RELATED"/>
    <property type="match status" value="1"/>
</dbReference>
<dbReference type="SUPFAM" id="SSF51430">
    <property type="entry name" value="NAD(P)-linked oxidoreductase"/>
    <property type="match status" value="1"/>
</dbReference>
<dbReference type="InterPro" id="IPR023210">
    <property type="entry name" value="NADP_OxRdtase_dom"/>
</dbReference>
<dbReference type="InterPro" id="IPR020471">
    <property type="entry name" value="AKR"/>
</dbReference>
<protein>
    <submittedName>
        <fullName evidence="2">D-threo-aldose 1-dehydrogenase</fullName>
    </submittedName>
</protein>
<dbReference type="EMBL" id="LT607754">
    <property type="protein sequence ID" value="SCG76998.1"/>
    <property type="molecule type" value="Genomic_DNA"/>
</dbReference>
<dbReference type="GO" id="GO:0016491">
    <property type="term" value="F:oxidoreductase activity"/>
    <property type="evidence" value="ECO:0007669"/>
    <property type="project" value="InterPro"/>
</dbReference>
<gene>
    <name evidence="2" type="ORF">GA0070613_6128</name>
</gene>
<evidence type="ECO:0000313" key="3">
    <source>
        <dbReference type="Proteomes" id="UP000198221"/>
    </source>
</evidence>
<keyword evidence="3" id="KW-1185">Reference proteome</keyword>
<dbReference type="OrthoDB" id="9768851at2"/>
<sequence>MKATERVRLGRTEVEVTRLGFGLAPIGGLFTAVGDELARATVEAAWNLGLRYFDTAPLYGCGLSERRAGAVLSGKPREEFTLSTKVGRLLVPGGAPEQEFWVEPSELSPVFDFSFDGVLRSHAESLQRLGLARVDIAHIHDPDHHFDEAVSGAYPALAELRARGDIGAVSAGMNQAEMLVDLARAGDFDCFMLAGRYTLLDQSGLAELLPLCLEKGISVLAAGVYNSGLLADPTPGAHYDYAPAERSLIDRALAIRAVCERHGVPLRAAAIQFPLGHPAVASVVVGARDPEQITDNADMFEWEIPDAMWADLKKDGLLPEEVPTP</sequence>
<dbReference type="AlphaFoldDB" id="A0A1C5K2N1"/>
<proteinExistence type="predicted"/>
<dbReference type="InterPro" id="IPR036812">
    <property type="entry name" value="NAD(P)_OxRdtase_dom_sf"/>
</dbReference>
<dbReference type="Gene3D" id="3.20.20.100">
    <property type="entry name" value="NADP-dependent oxidoreductase domain"/>
    <property type="match status" value="1"/>
</dbReference>
<feature type="domain" description="NADP-dependent oxidoreductase" evidence="1">
    <location>
        <begin position="18"/>
        <end position="313"/>
    </location>
</feature>